<evidence type="ECO:0000256" key="1">
    <source>
        <dbReference type="SAM" id="MobiDB-lite"/>
    </source>
</evidence>
<dbReference type="EMBL" id="JAPFFF010000015">
    <property type="protein sequence ID" value="KAK8866988.1"/>
    <property type="molecule type" value="Genomic_DNA"/>
</dbReference>
<feature type="region of interest" description="Disordered" evidence="1">
    <location>
        <begin position="305"/>
        <end position="365"/>
    </location>
</feature>
<feature type="compositionally biased region" description="Acidic residues" evidence="1">
    <location>
        <begin position="399"/>
        <end position="420"/>
    </location>
</feature>
<feature type="region of interest" description="Disordered" evidence="1">
    <location>
        <begin position="399"/>
        <end position="423"/>
    </location>
</feature>
<keyword evidence="2" id="KW-0812">Transmembrane</keyword>
<feature type="compositionally biased region" description="Basic and acidic residues" evidence="1">
    <location>
        <begin position="332"/>
        <end position="345"/>
    </location>
</feature>
<name>A0ABR2IQQ8_9EUKA</name>
<keyword evidence="4" id="KW-1185">Reference proteome</keyword>
<feature type="compositionally biased region" description="Polar residues" evidence="1">
    <location>
        <begin position="317"/>
        <end position="331"/>
    </location>
</feature>
<comment type="caution">
    <text evidence="3">The sequence shown here is derived from an EMBL/GenBank/DDBJ whole genome shotgun (WGS) entry which is preliminary data.</text>
</comment>
<sequence length="439" mass="49727">MLGKLYEYLYGLIFGFLIFTILIILLICITGCYPIKRNSITKNKIPEKNSENEETIFWLDSILSNEPIHSAIRKKITSVIQSQITYFSSSSDCQSILKNISVISTKFPSIKSSRVKSSIKNDNTLVTTLSIKLDSPIIVTTSSFVNSLGRDVISDISITQIDPTITLTIPYNKGIVKADIDLGVDAEVDVNSAEPIDAGDDVLKGIFIKTMRRLDIKFDDSDDDIFNENSTRNPENADLNKDHNKNNEDDENFEEEEEENIDNFNTVLTCDSYAQTINRGKIDLAIPPYSVSVTAVLSDQDLLTESSKQRKKDQTKENQTQTEQISSSLSISKERKNQINIKPDESLLNQRKKKDNEKEKEKEKAKLSIAKNRSSCFEAKQQNQVHNTIHSEEIFELLPDEPKIEEEEDVDEDDNFDEESVTSTIKVGNRKLTLDFDNL</sequence>
<keyword evidence="2" id="KW-0472">Membrane</keyword>
<evidence type="ECO:0000313" key="4">
    <source>
        <dbReference type="Proteomes" id="UP001470230"/>
    </source>
</evidence>
<keyword evidence="2" id="KW-1133">Transmembrane helix</keyword>
<evidence type="ECO:0008006" key="5">
    <source>
        <dbReference type="Google" id="ProtNLM"/>
    </source>
</evidence>
<feature type="compositionally biased region" description="Basic and acidic residues" evidence="1">
    <location>
        <begin position="354"/>
        <end position="365"/>
    </location>
</feature>
<feature type="transmembrane region" description="Helical" evidence="2">
    <location>
        <begin position="12"/>
        <end position="35"/>
    </location>
</feature>
<dbReference type="Proteomes" id="UP001470230">
    <property type="component" value="Unassembled WGS sequence"/>
</dbReference>
<gene>
    <name evidence="3" type="ORF">M9Y10_009957</name>
</gene>
<evidence type="ECO:0000313" key="3">
    <source>
        <dbReference type="EMBL" id="KAK8866988.1"/>
    </source>
</evidence>
<organism evidence="3 4">
    <name type="scientific">Tritrichomonas musculus</name>
    <dbReference type="NCBI Taxonomy" id="1915356"/>
    <lineage>
        <taxon>Eukaryota</taxon>
        <taxon>Metamonada</taxon>
        <taxon>Parabasalia</taxon>
        <taxon>Tritrichomonadida</taxon>
        <taxon>Tritrichomonadidae</taxon>
        <taxon>Tritrichomonas</taxon>
    </lineage>
</organism>
<feature type="compositionally biased region" description="Basic and acidic residues" evidence="1">
    <location>
        <begin position="238"/>
        <end position="247"/>
    </location>
</feature>
<evidence type="ECO:0000256" key="2">
    <source>
        <dbReference type="SAM" id="Phobius"/>
    </source>
</evidence>
<feature type="region of interest" description="Disordered" evidence="1">
    <location>
        <begin position="223"/>
        <end position="255"/>
    </location>
</feature>
<protein>
    <recommendedName>
        <fullName evidence="5">SMP-LTD domain-containing protein</fullName>
    </recommendedName>
</protein>
<accession>A0ABR2IQQ8</accession>
<proteinExistence type="predicted"/>
<reference evidence="3 4" key="1">
    <citation type="submission" date="2024-04" db="EMBL/GenBank/DDBJ databases">
        <title>Tritrichomonas musculus Genome.</title>
        <authorList>
            <person name="Alves-Ferreira E."/>
            <person name="Grigg M."/>
            <person name="Lorenzi H."/>
            <person name="Galac M."/>
        </authorList>
    </citation>
    <scope>NUCLEOTIDE SEQUENCE [LARGE SCALE GENOMIC DNA]</scope>
    <source>
        <strain evidence="3 4">EAF2021</strain>
    </source>
</reference>